<protein>
    <recommendedName>
        <fullName evidence="4">Transcription factor CBF/NF-Y/archaeal histone domain-containing protein</fullName>
    </recommendedName>
</protein>
<proteinExistence type="predicted"/>
<evidence type="ECO:0000313" key="5">
    <source>
        <dbReference type="EMBL" id="KAF5380671.1"/>
    </source>
</evidence>
<feature type="compositionally biased region" description="Basic and acidic residues" evidence="3">
    <location>
        <begin position="47"/>
        <end position="58"/>
    </location>
</feature>
<dbReference type="EMBL" id="JAACJN010000063">
    <property type="protein sequence ID" value="KAF5380671.1"/>
    <property type="molecule type" value="Genomic_DNA"/>
</dbReference>
<keyword evidence="6" id="KW-1185">Reference proteome</keyword>
<organism evidence="5 6">
    <name type="scientific">Collybiopsis confluens</name>
    <dbReference type="NCBI Taxonomy" id="2823264"/>
    <lineage>
        <taxon>Eukaryota</taxon>
        <taxon>Fungi</taxon>
        <taxon>Dikarya</taxon>
        <taxon>Basidiomycota</taxon>
        <taxon>Agaricomycotina</taxon>
        <taxon>Agaricomycetes</taxon>
        <taxon>Agaricomycetidae</taxon>
        <taxon>Agaricales</taxon>
        <taxon>Marasmiineae</taxon>
        <taxon>Omphalotaceae</taxon>
        <taxon>Collybiopsis</taxon>
    </lineage>
</organism>
<evidence type="ECO:0000313" key="6">
    <source>
        <dbReference type="Proteomes" id="UP000518752"/>
    </source>
</evidence>
<evidence type="ECO:0000256" key="2">
    <source>
        <dbReference type="ARBA" id="ARBA00023242"/>
    </source>
</evidence>
<dbReference type="SUPFAM" id="SSF47113">
    <property type="entry name" value="Histone-fold"/>
    <property type="match status" value="1"/>
</dbReference>
<dbReference type="CDD" id="cd23645">
    <property type="entry name" value="HFD_Dpb3-like"/>
    <property type="match status" value="1"/>
</dbReference>
<evidence type="ECO:0000256" key="1">
    <source>
        <dbReference type="ARBA" id="ARBA00004123"/>
    </source>
</evidence>
<evidence type="ECO:0000259" key="4">
    <source>
        <dbReference type="Pfam" id="PF00808"/>
    </source>
</evidence>
<dbReference type="GO" id="GO:0006261">
    <property type="term" value="P:DNA-templated DNA replication"/>
    <property type="evidence" value="ECO:0007669"/>
    <property type="project" value="TreeGrafter"/>
</dbReference>
<dbReference type="GO" id="GO:0008623">
    <property type="term" value="C:CHRAC"/>
    <property type="evidence" value="ECO:0007669"/>
    <property type="project" value="TreeGrafter"/>
</dbReference>
<dbReference type="Pfam" id="PF00808">
    <property type="entry name" value="CBFD_NFYB_HMF"/>
    <property type="match status" value="1"/>
</dbReference>
<keyword evidence="2" id="KW-0539">Nucleus</keyword>
<dbReference type="GO" id="GO:0046982">
    <property type="term" value="F:protein heterodimerization activity"/>
    <property type="evidence" value="ECO:0007669"/>
    <property type="project" value="InterPro"/>
</dbReference>
<dbReference type="InterPro" id="IPR003958">
    <property type="entry name" value="CBFA_NFYB_domain"/>
</dbReference>
<dbReference type="InterPro" id="IPR009072">
    <property type="entry name" value="Histone-fold"/>
</dbReference>
<dbReference type="PANTHER" id="PTHR10252">
    <property type="entry name" value="HISTONE-LIKE TRANSCRIPTION FACTOR CCAAT-RELATED"/>
    <property type="match status" value="1"/>
</dbReference>
<reference evidence="5 6" key="1">
    <citation type="journal article" date="2020" name="ISME J.">
        <title>Uncovering the hidden diversity of litter-decomposition mechanisms in mushroom-forming fungi.</title>
        <authorList>
            <person name="Floudas D."/>
            <person name="Bentzer J."/>
            <person name="Ahren D."/>
            <person name="Johansson T."/>
            <person name="Persson P."/>
            <person name="Tunlid A."/>
        </authorList>
    </citation>
    <scope>NUCLEOTIDE SEQUENCE [LARGE SCALE GENOMIC DNA]</scope>
    <source>
        <strain evidence="5 6">CBS 406.79</strain>
    </source>
</reference>
<dbReference type="Proteomes" id="UP000518752">
    <property type="component" value="Unassembled WGS sequence"/>
</dbReference>
<accession>A0A8H5HBX2</accession>
<feature type="domain" description="Transcription factor CBF/NF-Y/archaeal histone" evidence="4">
    <location>
        <begin position="70"/>
        <end position="132"/>
    </location>
</feature>
<feature type="compositionally biased region" description="Basic and acidic residues" evidence="3">
    <location>
        <begin position="23"/>
        <end position="36"/>
    </location>
</feature>
<evidence type="ECO:0000256" key="3">
    <source>
        <dbReference type="SAM" id="MobiDB-lite"/>
    </source>
</evidence>
<dbReference type="InterPro" id="IPR050568">
    <property type="entry name" value="Transcr_DNA_Rep_Reg"/>
</dbReference>
<sequence length="200" mass="22169">MATLSTEEVREEPPDAENIEQDLNEKQAHENIEEKPNANAPVTNAEGSEKKKKEKKDNVGLTREMGKSLLPFSRVQKIIKADKDIPIMARDATFLISLAAEEFIKRLCQAGHRVAEKEKRSTVQHKDLTAVVRRADEFMFLDEIISIVQPAPPQKRLPKALAANKTVSGGATIRDALMKAEADKHEVVMNEDGSMISAGD</sequence>
<comment type="caution">
    <text evidence="5">The sequence shown here is derived from an EMBL/GenBank/DDBJ whole genome shotgun (WGS) entry which is preliminary data.</text>
</comment>
<dbReference type="AlphaFoldDB" id="A0A8H5HBX2"/>
<dbReference type="Gene3D" id="1.10.20.10">
    <property type="entry name" value="Histone, subunit A"/>
    <property type="match status" value="1"/>
</dbReference>
<feature type="region of interest" description="Disordered" evidence="3">
    <location>
        <begin position="1"/>
        <end position="62"/>
    </location>
</feature>
<dbReference type="PANTHER" id="PTHR10252:SF54">
    <property type="entry name" value="CHROMATIN ACCESSIBILITY COMPLEX PROTEIN 1"/>
    <property type="match status" value="1"/>
</dbReference>
<dbReference type="OrthoDB" id="636685at2759"/>
<gene>
    <name evidence="5" type="ORF">D9757_007062</name>
</gene>
<name>A0A8H5HBX2_9AGAR</name>
<comment type="subcellular location">
    <subcellularLocation>
        <location evidence="1">Nucleus</location>
    </subcellularLocation>
</comment>